<name>A0A2P6ARH0_9GAMM</name>
<sequence length="119" mass="13464">MLCQPGWAAPDWRFVVTPNALEEEVELAVKDWREPPKREDDLPSVSAGEPVPVDDEQLVREATYAVAQTLQAMGYYEPDISLVRRDGDWRLTVNAGEPVRVRQLGIELQGAAADDKWFR</sequence>
<comment type="caution">
    <text evidence="3">The sequence shown here is derived from an EMBL/GenBank/DDBJ whole genome shotgun (WGS) entry which is preliminary data.</text>
</comment>
<accession>A0A2P6ARH0</accession>
<feature type="non-terminal residue" evidence="3">
    <location>
        <position position="119"/>
    </location>
</feature>
<dbReference type="Gene3D" id="3.10.20.310">
    <property type="entry name" value="membrane protein fhac"/>
    <property type="match status" value="1"/>
</dbReference>
<protein>
    <recommendedName>
        <fullName evidence="2">TamA POTRA domain-containing protein</fullName>
    </recommendedName>
</protein>
<reference evidence="4" key="1">
    <citation type="submission" date="2018-02" db="EMBL/GenBank/DDBJ databases">
        <title>Genome sequencing of Solimonas sp. HR-BB.</title>
        <authorList>
            <person name="Lee Y."/>
            <person name="Jeon C.O."/>
        </authorList>
    </citation>
    <scope>NUCLEOTIDE SEQUENCE [LARGE SCALE GENOMIC DNA]</scope>
    <source>
        <strain evidence="4">HR-E</strain>
    </source>
</reference>
<feature type="domain" description="TamA POTRA" evidence="2">
    <location>
        <begin position="45"/>
        <end position="94"/>
    </location>
</feature>
<dbReference type="Pfam" id="PF17243">
    <property type="entry name" value="POTRA_TamA_1"/>
    <property type="match status" value="1"/>
</dbReference>
<evidence type="ECO:0000313" key="4">
    <source>
        <dbReference type="Proteomes" id="UP000243900"/>
    </source>
</evidence>
<gene>
    <name evidence="3" type="ORF">C5O18_07695</name>
</gene>
<dbReference type="Proteomes" id="UP000243900">
    <property type="component" value="Unassembled WGS sequence"/>
</dbReference>
<dbReference type="AlphaFoldDB" id="A0A2P6ARH0"/>
<organism evidence="3 4">
    <name type="scientific">Amnimonas aquatica</name>
    <dbReference type="NCBI Taxonomy" id="2094561"/>
    <lineage>
        <taxon>Bacteria</taxon>
        <taxon>Pseudomonadati</taxon>
        <taxon>Pseudomonadota</taxon>
        <taxon>Gammaproteobacteria</taxon>
        <taxon>Moraxellales</taxon>
        <taxon>Moraxellaceae</taxon>
        <taxon>Amnimonas</taxon>
    </lineage>
</organism>
<evidence type="ECO:0000259" key="2">
    <source>
        <dbReference type="Pfam" id="PF17243"/>
    </source>
</evidence>
<feature type="region of interest" description="Disordered" evidence="1">
    <location>
        <begin position="32"/>
        <end position="53"/>
    </location>
</feature>
<proteinExistence type="predicted"/>
<evidence type="ECO:0000256" key="1">
    <source>
        <dbReference type="SAM" id="MobiDB-lite"/>
    </source>
</evidence>
<feature type="compositionally biased region" description="Basic and acidic residues" evidence="1">
    <location>
        <begin position="32"/>
        <end position="41"/>
    </location>
</feature>
<dbReference type="EMBL" id="PTQZ01000194">
    <property type="protein sequence ID" value="PQA37066.1"/>
    <property type="molecule type" value="Genomic_DNA"/>
</dbReference>
<evidence type="ECO:0000313" key="3">
    <source>
        <dbReference type="EMBL" id="PQA37066.1"/>
    </source>
</evidence>
<dbReference type="InterPro" id="IPR035243">
    <property type="entry name" value="TamA_POTRA_Dom_1"/>
</dbReference>
<keyword evidence="4" id="KW-1185">Reference proteome</keyword>